<organism evidence="1 2">
    <name type="scientific">Cichorium intybus</name>
    <name type="common">Chicory</name>
    <dbReference type="NCBI Taxonomy" id="13427"/>
    <lineage>
        <taxon>Eukaryota</taxon>
        <taxon>Viridiplantae</taxon>
        <taxon>Streptophyta</taxon>
        <taxon>Embryophyta</taxon>
        <taxon>Tracheophyta</taxon>
        <taxon>Spermatophyta</taxon>
        <taxon>Magnoliopsida</taxon>
        <taxon>eudicotyledons</taxon>
        <taxon>Gunneridae</taxon>
        <taxon>Pentapetalae</taxon>
        <taxon>asterids</taxon>
        <taxon>campanulids</taxon>
        <taxon>Asterales</taxon>
        <taxon>Asteraceae</taxon>
        <taxon>Cichorioideae</taxon>
        <taxon>Cichorieae</taxon>
        <taxon>Cichoriinae</taxon>
        <taxon>Cichorium</taxon>
    </lineage>
</organism>
<evidence type="ECO:0000313" key="2">
    <source>
        <dbReference type="Proteomes" id="UP001055811"/>
    </source>
</evidence>
<keyword evidence="2" id="KW-1185">Reference proteome</keyword>
<sequence length="399" mass="45262">MSSKGIKRHSAAASSSKRGSSKGSKSGEPKEPTLHFAGRTQKNKFKALQDREVKPTKFMDADSFQTLGVLGGVVALFQNIGWGPFLNLHAYTFETPTREFLSSFERNDNERRVTFRLQGIPLSLTYDDMNRIMGTPTENISTPTNPNFEDFDEDDFWFSISGKESYTSSRSKAIDIIHPCIRLAHRILVCTIFAHKEVGQFGKWELYFLWCMTRAVPSILDFASFFLQRCISVMNEPSGQICTGGLITILATSPPLSLNFTSPPYARPEGSTFLDLATLGRMNLVRPRGLGIFTWFHSPDRIPFLVLPDPRIAEFNPRIPDSWIITRTIHEREEALANHGGDDEPMQEAHAPQEFPPDFFTRFDALCLQTEQLHQRVGSIWDWHIQEGHFDYSPPNPPM</sequence>
<reference evidence="2" key="1">
    <citation type="journal article" date="2022" name="Mol. Ecol. Resour.">
        <title>The genomes of chicory, endive, great burdock and yacon provide insights into Asteraceae palaeo-polyploidization history and plant inulin production.</title>
        <authorList>
            <person name="Fan W."/>
            <person name="Wang S."/>
            <person name="Wang H."/>
            <person name="Wang A."/>
            <person name="Jiang F."/>
            <person name="Liu H."/>
            <person name="Zhao H."/>
            <person name="Xu D."/>
            <person name="Zhang Y."/>
        </authorList>
    </citation>
    <scope>NUCLEOTIDE SEQUENCE [LARGE SCALE GENOMIC DNA]</scope>
    <source>
        <strain evidence="2">cv. Punajuju</strain>
    </source>
</reference>
<reference evidence="1 2" key="2">
    <citation type="journal article" date="2022" name="Mol. Ecol. Resour.">
        <title>The genomes of chicory, endive, great burdock and yacon provide insights into Asteraceae paleo-polyploidization history and plant inulin production.</title>
        <authorList>
            <person name="Fan W."/>
            <person name="Wang S."/>
            <person name="Wang H."/>
            <person name="Wang A."/>
            <person name="Jiang F."/>
            <person name="Liu H."/>
            <person name="Zhao H."/>
            <person name="Xu D."/>
            <person name="Zhang Y."/>
        </authorList>
    </citation>
    <scope>NUCLEOTIDE SEQUENCE [LARGE SCALE GENOMIC DNA]</scope>
    <source>
        <strain evidence="2">cv. Punajuju</strain>
        <tissue evidence="1">Leaves</tissue>
    </source>
</reference>
<gene>
    <name evidence="1" type="ORF">L2E82_05460</name>
</gene>
<dbReference type="EMBL" id="CM042009">
    <property type="protein sequence ID" value="KAI3791605.1"/>
    <property type="molecule type" value="Genomic_DNA"/>
</dbReference>
<name>A0ACB9H8E9_CICIN</name>
<comment type="caution">
    <text evidence="1">The sequence shown here is derived from an EMBL/GenBank/DDBJ whole genome shotgun (WGS) entry which is preliminary data.</text>
</comment>
<evidence type="ECO:0000313" key="1">
    <source>
        <dbReference type="EMBL" id="KAI3791605.1"/>
    </source>
</evidence>
<accession>A0ACB9H8E9</accession>
<protein>
    <submittedName>
        <fullName evidence="1">Uncharacterized protein</fullName>
    </submittedName>
</protein>
<dbReference type="Proteomes" id="UP001055811">
    <property type="component" value="Linkage Group LG01"/>
</dbReference>
<proteinExistence type="predicted"/>